<evidence type="ECO:0000313" key="3">
    <source>
        <dbReference type="EnsemblPlants" id="Ma06_p18010.1"/>
    </source>
</evidence>
<dbReference type="Proteomes" id="UP000012960">
    <property type="component" value="Unplaced"/>
</dbReference>
<evidence type="ECO:0000313" key="4">
    <source>
        <dbReference type="Proteomes" id="UP000012960"/>
    </source>
</evidence>
<dbReference type="InParanoid" id="A0A804JHI5"/>
<protein>
    <submittedName>
        <fullName evidence="2">(wild Malaysian banana) hypothetical protein</fullName>
    </submittedName>
</protein>
<dbReference type="OMA" id="DYWHRET"/>
<dbReference type="PANTHER" id="PTHR34684:SF1">
    <property type="entry name" value="OS08G0192200 PROTEIN"/>
    <property type="match status" value="1"/>
</dbReference>
<dbReference type="EMBL" id="HG996471">
    <property type="protein sequence ID" value="CAG1846603.1"/>
    <property type="molecule type" value="Genomic_DNA"/>
</dbReference>
<feature type="region of interest" description="Disordered" evidence="1">
    <location>
        <begin position="218"/>
        <end position="265"/>
    </location>
</feature>
<dbReference type="OrthoDB" id="552995at2759"/>
<accession>A0A804JHI5</accession>
<keyword evidence="4" id="KW-1185">Reference proteome</keyword>
<name>A0A804JHI5_MUSAM</name>
<dbReference type="EnsemblPlants" id="Ma06_t18010.1">
    <property type="protein sequence ID" value="Ma06_p18010.1"/>
    <property type="gene ID" value="Ma06_g18010"/>
</dbReference>
<feature type="compositionally biased region" description="Basic residues" evidence="1">
    <location>
        <begin position="228"/>
        <end position="238"/>
    </location>
</feature>
<feature type="compositionally biased region" description="Basic residues" evidence="1">
    <location>
        <begin position="88"/>
        <end position="102"/>
    </location>
</feature>
<dbReference type="FunCoup" id="A0A804JHI5">
    <property type="interactions" value="1480"/>
</dbReference>
<feature type="compositionally biased region" description="Basic residues" evidence="1">
    <location>
        <begin position="245"/>
        <end position="265"/>
    </location>
</feature>
<evidence type="ECO:0000313" key="2">
    <source>
        <dbReference type="EMBL" id="CAG1846603.1"/>
    </source>
</evidence>
<dbReference type="AlphaFoldDB" id="A0A804JHI5"/>
<reference evidence="3" key="2">
    <citation type="submission" date="2021-05" db="UniProtKB">
        <authorList>
            <consortium name="EnsemblPlants"/>
        </authorList>
    </citation>
    <scope>IDENTIFICATION</scope>
    <source>
        <strain evidence="3">subsp. malaccensis</strain>
    </source>
</reference>
<gene>
    <name evidence="2" type="ORF">GSMUA_163980.1</name>
</gene>
<sequence length="265" mass="30728">MPDMDLETENRLAALLMEEARRLRLEAEKEGVHVYLHQRNVRGRPNSRFLTATVLGVQQANRTVEVTEMWRAREKELELEAKLEDRSNKHRHKSRGEKHHTNSPHMGSSSRKKKENMKTTISCLTSKQDLEDCCSYEDDGLRDEDVEEFLHSRAKRGRGAVGSRMDEAGPYLSQTCSDQDGHSPSHDVRVKEEWENRILGPEKPSFLKLDSALCDDSDTETRVCHTSSSRKCHSKKRRSREEKLGKRKRTEQRSKHHSKSRRAKD</sequence>
<proteinExistence type="predicted"/>
<dbReference type="PANTHER" id="PTHR34684">
    <property type="entry name" value="OS08G0192200 PROTEIN"/>
    <property type="match status" value="1"/>
</dbReference>
<organism evidence="3 4">
    <name type="scientific">Musa acuminata subsp. malaccensis</name>
    <name type="common">Wild banana</name>
    <name type="synonym">Musa malaccensis</name>
    <dbReference type="NCBI Taxonomy" id="214687"/>
    <lineage>
        <taxon>Eukaryota</taxon>
        <taxon>Viridiplantae</taxon>
        <taxon>Streptophyta</taxon>
        <taxon>Embryophyta</taxon>
        <taxon>Tracheophyta</taxon>
        <taxon>Spermatophyta</taxon>
        <taxon>Magnoliopsida</taxon>
        <taxon>Liliopsida</taxon>
        <taxon>Zingiberales</taxon>
        <taxon>Musaceae</taxon>
        <taxon>Musa</taxon>
    </lineage>
</organism>
<dbReference type="Gramene" id="Ma06_t18010.1">
    <property type="protein sequence ID" value="Ma06_p18010.1"/>
    <property type="gene ID" value="Ma06_g18010"/>
</dbReference>
<feature type="region of interest" description="Disordered" evidence="1">
    <location>
        <begin position="81"/>
        <end position="118"/>
    </location>
</feature>
<evidence type="ECO:0000256" key="1">
    <source>
        <dbReference type="SAM" id="MobiDB-lite"/>
    </source>
</evidence>
<reference evidence="2" key="1">
    <citation type="submission" date="2021-03" db="EMBL/GenBank/DDBJ databases">
        <authorList>
            <consortium name="Genoscope - CEA"/>
            <person name="William W."/>
        </authorList>
    </citation>
    <scope>NUCLEOTIDE SEQUENCE</scope>
    <source>
        <strain evidence="2">Doubled-haploid Pahang</strain>
    </source>
</reference>